<feature type="region of interest" description="Disordered" evidence="1">
    <location>
        <begin position="1"/>
        <end position="54"/>
    </location>
</feature>
<sequence length="54" mass="5664">MDWIAGLPVPPFEGPAHDHDAPVNVTMRQGQEAGSGPKLGMERPASGKEPEVGD</sequence>
<accession>A0A6J4UNQ6</accession>
<proteinExistence type="predicted"/>
<organism evidence="2">
    <name type="scientific">uncultured Thermomicrobiales bacterium</name>
    <dbReference type="NCBI Taxonomy" id="1645740"/>
    <lineage>
        <taxon>Bacteria</taxon>
        <taxon>Pseudomonadati</taxon>
        <taxon>Thermomicrobiota</taxon>
        <taxon>Thermomicrobia</taxon>
        <taxon>Thermomicrobiales</taxon>
        <taxon>environmental samples</taxon>
    </lineage>
</organism>
<gene>
    <name evidence="2" type="ORF">AVDCRST_MAG19-1078</name>
</gene>
<evidence type="ECO:0000313" key="2">
    <source>
        <dbReference type="EMBL" id="CAA9554182.1"/>
    </source>
</evidence>
<reference evidence="2" key="1">
    <citation type="submission" date="2020-02" db="EMBL/GenBank/DDBJ databases">
        <authorList>
            <person name="Meier V. D."/>
        </authorList>
    </citation>
    <scope>NUCLEOTIDE SEQUENCE</scope>
    <source>
        <strain evidence="2">AVDCRST_MAG19</strain>
    </source>
</reference>
<dbReference type="EMBL" id="CADCWL010000044">
    <property type="protein sequence ID" value="CAA9554182.1"/>
    <property type="molecule type" value="Genomic_DNA"/>
</dbReference>
<feature type="compositionally biased region" description="Basic and acidic residues" evidence="1">
    <location>
        <begin position="45"/>
        <end position="54"/>
    </location>
</feature>
<evidence type="ECO:0000256" key="1">
    <source>
        <dbReference type="SAM" id="MobiDB-lite"/>
    </source>
</evidence>
<name>A0A6J4UNQ6_9BACT</name>
<protein>
    <submittedName>
        <fullName evidence="2">Uncharacterized protein</fullName>
    </submittedName>
</protein>
<dbReference type="AlphaFoldDB" id="A0A6J4UNQ6"/>